<sequence length="210" mass="24393">MLWILSAYFLLLHSPGNAEPKEKMVSQELMVLIAEEGQSINLTCKFMHTIEGLYLKRTFAKPTDVLFITYHGKNKKEDSAYKNRTEYFEVNNTATITLKQLKENDSDGYMCTATLTTDTGLKLKNSPVKFLLVVKAPSEKNFESPWMLYIFISVLMLLVFMLGSYIIYHADIKKCFQQGHAKKRQNFIYEDMTYSLRCQNTENKKNQYAM</sequence>
<dbReference type="GO" id="GO:0016020">
    <property type="term" value="C:membrane"/>
    <property type="evidence" value="ECO:0007669"/>
    <property type="project" value="InterPro"/>
</dbReference>
<comment type="caution">
    <text evidence="4">The sequence shown here is derived from an EMBL/GenBank/DDBJ whole genome shotgun (WGS) entry which is preliminary data.</text>
</comment>
<accession>A0AAW1BXR3</accession>
<reference evidence="4 5" key="1">
    <citation type="journal article" date="2024" name="Proc. Natl. Acad. Sci. U.S.A.">
        <title>The genetic regulatory architecture and epigenomic basis for age-related changes in rattlesnake venom.</title>
        <authorList>
            <person name="Hogan M.P."/>
            <person name="Holding M.L."/>
            <person name="Nystrom G.S."/>
            <person name="Colston T.J."/>
            <person name="Bartlett D.A."/>
            <person name="Mason A.J."/>
            <person name="Ellsworth S.A."/>
            <person name="Rautsaw R.M."/>
            <person name="Lawrence K.C."/>
            <person name="Strickland J.L."/>
            <person name="He B."/>
            <person name="Fraser P."/>
            <person name="Margres M.J."/>
            <person name="Gilbert D.M."/>
            <person name="Gibbs H.L."/>
            <person name="Parkinson C.L."/>
            <person name="Rokyta D.R."/>
        </authorList>
    </citation>
    <scope>NUCLEOTIDE SEQUENCE [LARGE SCALE GENOMIC DNA]</scope>
    <source>
        <strain evidence="4">DRR0105</strain>
    </source>
</reference>
<feature type="chain" id="PRO_5043912129" description="Ig-like domain-containing protein" evidence="2">
    <location>
        <begin position="19"/>
        <end position="210"/>
    </location>
</feature>
<dbReference type="GO" id="GO:0038023">
    <property type="term" value="F:signaling receptor activity"/>
    <property type="evidence" value="ECO:0007669"/>
    <property type="project" value="InterPro"/>
</dbReference>
<dbReference type="Proteomes" id="UP001474421">
    <property type="component" value="Unassembled WGS sequence"/>
</dbReference>
<dbReference type="PROSITE" id="PS50835">
    <property type="entry name" value="IG_LIKE"/>
    <property type="match status" value="1"/>
</dbReference>
<dbReference type="InterPro" id="IPR039090">
    <property type="entry name" value="CD7"/>
</dbReference>
<dbReference type="Pfam" id="PF07686">
    <property type="entry name" value="V-set"/>
    <property type="match status" value="1"/>
</dbReference>
<dbReference type="PANTHER" id="PTHR15343">
    <property type="entry name" value="CD7"/>
    <property type="match status" value="1"/>
</dbReference>
<evidence type="ECO:0000256" key="1">
    <source>
        <dbReference type="SAM" id="Phobius"/>
    </source>
</evidence>
<dbReference type="PANTHER" id="PTHR15343:SF0">
    <property type="entry name" value="T-CELL ANTIGEN CD7"/>
    <property type="match status" value="1"/>
</dbReference>
<evidence type="ECO:0000256" key="2">
    <source>
        <dbReference type="SAM" id="SignalP"/>
    </source>
</evidence>
<evidence type="ECO:0000313" key="5">
    <source>
        <dbReference type="Proteomes" id="UP001474421"/>
    </source>
</evidence>
<dbReference type="InterPro" id="IPR036179">
    <property type="entry name" value="Ig-like_dom_sf"/>
</dbReference>
<dbReference type="InterPro" id="IPR013783">
    <property type="entry name" value="Ig-like_fold"/>
</dbReference>
<organism evidence="4 5">
    <name type="scientific">Crotalus adamanteus</name>
    <name type="common">Eastern diamondback rattlesnake</name>
    <dbReference type="NCBI Taxonomy" id="8729"/>
    <lineage>
        <taxon>Eukaryota</taxon>
        <taxon>Metazoa</taxon>
        <taxon>Chordata</taxon>
        <taxon>Craniata</taxon>
        <taxon>Vertebrata</taxon>
        <taxon>Euteleostomi</taxon>
        <taxon>Lepidosauria</taxon>
        <taxon>Squamata</taxon>
        <taxon>Bifurcata</taxon>
        <taxon>Unidentata</taxon>
        <taxon>Episquamata</taxon>
        <taxon>Toxicofera</taxon>
        <taxon>Serpentes</taxon>
        <taxon>Colubroidea</taxon>
        <taxon>Viperidae</taxon>
        <taxon>Crotalinae</taxon>
        <taxon>Crotalus</taxon>
    </lineage>
</organism>
<keyword evidence="5" id="KW-1185">Reference proteome</keyword>
<dbReference type="InterPro" id="IPR007110">
    <property type="entry name" value="Ig-like_dom"/>
</dbReference>
<feature type="signal peptide" evidence="2">
    <location>
        <begin position="1"/>
        <end position="18"/>
    </location>
</feature>
<keyword evidence="1" id="KW-1133">Transmembrane helix</keyword>
<dbReference type="SUPFAM" id="SSF48726">
    <property type="entry name" value="Immunoglobulin"/>
    <property type="match status" value="1"/>
</dbReference>
<protein>
    <recommendedName>
        <fullName evidence="3">Ig-like domain-containing protein</fullName>
    </recommendedName>
</protein>
<dbReference type="EMBL" id="JAOTOJ010000002">
    <property type="protein sequence ID" value="KAK9406838.1"/>
    <property type="molecule type" value="Genomic_DNA"/>
</dbReference>
<dbReference type="Gene3D" id="2.60.40.10">
    <property type="entry name" value="Immunoglobulins"/>
    <property type="match status" value="1"/>
</dbReference>
<keyword evidence="2" id="KW-0732">Signal</keyword>
<name>A0AAW1BXR3_CROAD</name>
<dbReference type="InterPro" id="IPR013106">
    <property type="entry name" value="Ig_V-set"/>
</dbReference>
<evidence type="ECO:0000259" key="3">
    <source>
        <dbReference type="PROSITE" id="PS50835"/>
    </source>
</evidence>
<feature type="transmembrane region" description="Helical" evidence="1">
    <location>
        <begin position="146"/>
        <end position="168"/>
    </location>
</feature>
<proteinExistence type="predicted"/>
<dbReference type="AlphaFoldDB" id="A0AAW1BXR3"/>
<feature type="domain" description="Ig-like" evidence="3">
    <location>
        <begin position="20"/>
        <end position="122"/>
    </location>
</feature>
<gene>
    <name evidence="4" type="ORF">NXF25_005612</name>
</gene>
<dbReference type="GO" id="GO:0002250">
    <property type="term" value="P:adaptive immune response"/>
    <property type="evidence" value="ECO:0007669"/>
    <property type="project" value="InterPro"/>
</dbReference>
<evidence type="ECO:0000313" key="4">
    <source>
        <dbReference type="EMBL" id="KAK9406838.1"/>
    </source>
</evidence>
<keyword evidence="1" id="KW-0812">Transmembrane</keyword>
<keyword evidence="1" id="KW-0472">Membrane</keyword>